<protein>
    <recommendedName>
        <fullName evidence="5">DUF1616 domain-containing protein</fullName>
    </recommendedName>
</protein>
<feature type="transmembrane region" description="Helical" evidence="2">
    <location>
        <begin position="66"/>
        <end position="89"/>
    </location>
</feature>
<evidence type="ECO:0000313" key="3">
    <source>
        <dbReference type="EMBL" id="MFF5921921.1"/>
    </source>
</evidence>
<gene>
    <name evidence="3" type="ORF">ACFY8C_26755</name>
</gene>
<name>A0ABW6XX82_9ACTN</name>
<dbReference type="EMBL" id="JBIBDZ010000008">
    <property type="protein sequence ID" value="MFF5921921.1"/>
    <property type="molecule type" value="Genomic_DNA"/>
</dbReference>
<keyword evidence="2" id="KW-1133">Transmembrane helix</keyword>
<sequence length="154" mass="15875">MAHPRLTPRVQRRAALAASGWVALAATALPGGSPARWIPVLAFVVLAPGLALLLPQPLGLRPGARLEALALAAPVSLSVATLVATTLFLTKAFSLTLFVVVLALFVSVVAILPGVPLPAATRGAVERDGARPSRTRTPRFRVPPFRKRGAGGGG</sequence>
<feature type="transmembrane region" description="Helical" evidence="2">
    <location>
        <begin position="38"/>
        <end position="54"/>
    </location>
</feature>
<dbReference type="InterPro" id="IPR006311">
    <property type="entry name" value="TAT_signal"/>
</dbReference>
<reference evidence="3 4" key="1">
    <citation type="submission" date="2024-10" db="EMBL/GenBank/DDBJ databases">
        <title>The Natural Products Discovery Center: Release of the First 8490 Sequenced Strains for Exploring Actinobacteria Biosynthetic Diversity.</title>
        <authorList>
            <person name="Kalkreuter E."/>
            <person name="Kautsar S.A."/>
            <person name="Yang D."/>
            <person name="Bader C.D."/>
            <person name="Teijaro C.N."/>
            <person name="Fluegel L."/>
            <person name="Davis C.M."/>
            <person name="Simpson J.R."/>
            <person name="Lauterbach L."/>
            <person name="Steele A.D."/>
            <person name="Gui C."/>
            <person name="Meng S."/>
            <person name="Li G."/>
            <person name="Viehrig K."/>
            <person name="Ye F."/>
            <person name="Su P."/>
            <person name="Kiefer A.F."/>
            <person name="Nichols A."/>
            <person name="Cepeda A.J."/>
            <person name="Yan W."/>
            <person name="Fan B."/>
            <person name="Jiang Y."/>
            <person name="Adhikari A."/>
            <person name="Zheng C.-J."/>
            <person name="Schuster L."/>
            <person name="Cowan T.M."/>
            <person name="Smanski M.J."/>
            <person name="Chevrette M.G."/>
            <person name="De Carvalho L.P.S."/>
            <person name="Shen B."/>
        </authorList>
    </citation>
    <scope>NUCLEOTIDE SEQUENCE [LARGE SCALE GENOMIC DNA]</scope>
    <source>
        <strain evidence="3 4">NPDC012605</strain>
    </source>
</reference>
<feature type="compositionally biased region" description="Basic residues" evidence="1">
    <location>
        <begin position="133"/>
        <end position="154"/>
    </location>
</feature>
<evidence type="ECO:0000256" key="1">
    <source>
        <dbReference type="SAM" id="MobiDB-lite"/>
    </source>
</evidence>
<evidence type="ECO:0000256" key="2">
    <source>
        <dbReference type="SAM" id="Phobius"/>
    </source>
</evidence>
<feature type="region of interest" description="Disordered" evidence="1">
    <location>
        <begin position="126"/>
        <end position="154"/>
    </location>
</feature>
<dbReference type="PROSITE" id="PS51318">
    <property type="entry name" value="TAT"/>
    <property type="match status" value="1"/>
</dbReference>
<dbReference type="RefSeq" id="WP_030315200.1">
    <property type="nucleotide sequence ID" value="NZ_JBIBDZ010000008.1"/>
</dbReference>
<accession>A0ABW6XX82</accession>
<feature type="transmembrane region" description="Helical" evidence="2">
    <location>
        <begin position="95"/>
        <end position="117"/>
    </location>
</feature>
<comment type="caution">
    <text evidence="3">The sequence shown here is derived from an EMBL/GenBank/DDBJ whole genome shotgun (WGS) entry which is preliminary data.</text>
</comment>
<proteinExistence type="predicted"/>
<dbReference type="Proteomes" id="UP001602370">
    <property type="component" value="Unassembled WGS sequence"/>
</dbReference>
<keyword evidence="4" id="KW-1185">Reference proteome</keyword>
<keyword evidence="2" id="KW-0812">Transmembrane</keyword>
<keyword evidence="2" id="KW-0472">Membrane</keyword>
<evidence type="ECO:0008006" key="5">
    <source>
        <dbReference type="Google" id="ProtNLM"/>
    </source>
</evidence>
<evidence type="ECO:0000313" key="4">
    <source>
        <dbReference type="Proteomes" id="UP001602370"/>
    </source>
</evidence>
<organism evidence="3 4">
    <name type="scientific">Streptomyces flavochromogenes</name>
    <dbReference type="NCBI Taxonomy" id="68199"/>
    <lineage>
        <taxon>Bacteria</taxon>
        <taxon>Bacillati</taxon>
        <taxon>Actinomycetota</taxon>
        <taxon>Actinomycetes</taxon>
        <taxon>Kitasatosporales</taxon>
        <taxon>Streptomycetaceae</taxon>
        <taxon>Streptomyces</taxon>
    </lineage>
</organism>